<dbReference type="InterPro" id="IPR036942">
    <property type="entry name" value="Beta-barrel_TonB_sf"/>
</dbReference>
<reference evidence="15" key="1">
    <citation type="submission" date="2022-09" db="EMBL/GenBank/DDBJ databases">
        <title>Tahibacter sp. nov., isolated from a fresh water.</title>
        <authorList>
            <person name="Baek J.H."/>
            <person name="Lee J.K."/>
            <person name="Kim J.M."/>
            <person name="Jeon C.O."/>
        </authorList>
    </citation>
    <scope>NUCLEOTIDE SEQUENCE</scope>
    <source>
        <strain evidence="15">W38</strain>
    </source>
</reference>
<evidence type="ECO:0000256" key="10">
    <source>
        <dbReference type="PROSITE-ProRule" id="PRU10143"/>
    </source>
</evidence>
<keyword evidence="8 9" id="KW-0998">Cell outer membrane</keyword>
<protein>
    <submittedName>
        <fullName evidence="15">TonB-dependent receptor</fullName>
    </submittedName>
</protein>
<evidence type="ECO:0000256" key="2">
    <source>
        <dbReference type="ARBA" id="ARBA00022448"/>
    </source>
</evidence>
<dbReference type="Gene3D" id="2.170.130.10">
    <property type="entry name" value="TonB-dependent receptor, plug domain"/>
    <property type="match status" value="1"/>
</dbReference>
<evidence type="ECO:0000256" key="9">
    <source>
        <dbReference type="PROSITE-ProRule" id="PRU01360"/>
    </source>
</evidence>
<keyword evidence="16" id="KW-1185">Reference proteome</keyword>
<evidence type="ECO:0000256" key="5">
    <source>
        <dbReference type="ARBA" id="ARBA00022729"/>
    </source>
</evidence>
<evidence type="ECO:0000256" key="11">
    <source>
        <dbReference type="RuleBase" id="RU003357"/>
    </source>
</evidence>
<keyword evidence="2 9" id="KW-0813">Transport</keyword>
<proteinExistence type="inferred from homology"/>
<organism evidence="15 16">
    <name type="scientific">Tahibacter amnicola</name>
    <dbReference type="NCBI Taxonomy" id="2976241"/>
    <lineage>
        <taxon>Bacteria</taxon>
        <taxon>Pseudomonadati</taxon>
        <taxon>Pseudomonadota</taxon>
        <taxon>Gammaproteobacteria</taxon>
        <taxon>Lysobacterales</taxon>
        <taxon>Rhodanobacteraceae</taxon>
        <taxon>Tahibacter</taxon>
    </lineage>
</organism>
<dbReference type="Pfam" id="PF00593">
    <property type="entry name" value="TonB_dep_Rec_b-barrel"/>
    <property type="match status" value="1"/>
</dbReference>
<gene>
    <name evidence="15" type="ORF">N4264_06985</name>
</gene>
<sequence>MYRPTLTRAVRAALGGSLTGTGAAATAILGCTALPAMAQSPAPSDSSDKLETIVVTGTHIRRVDMETSSPVFVIDKSQIEKTGKLTVGDLLQQTPAIAGGATASNPQVNNGGGNGASTIDLRGLGPARTLILVNGRRLTGPSPDVNAIPINLVERVEVLKDGASAVYGSDAIGGVVNFILRRDYQGAEVAVDYGVSGKDDAARHGVSMTLGHTSDRGSILVGANYNKQEEALAVDRDFAKDALYLSSGVASPAGSSRTPRGRIVLPDAMLATFGCTNASNGGSVTRIPGAAGDSLDDYRCFRGADDAYNFQAVANRVMTPQERASLFIVGNYRLTDSVEAYLEAFHNKTSSSSAIAPLPFDARTDNVLISADNVYNPFDIDFGRNGDNDTGRNLLLRLESLGNRRTGFGVSTDQLNMGLRGGFGDSSWQWDASFTYGHFSQVSSNSGFLYRPGLQAALGPSYIDSAGVAHCGTPDATIAGCIPINPFNPSLTPEGFQSLSAQFKNTTTLIQREAEFNANGELFELPAGVASLAVGASYRKEYQNFAPSFLNTAIGPDYTSCYLANETCTSPIVGDFDVKEAYAEVFLPVLRDVAFAQSLNVTIGTRFSRYSTFGNATNSKIGFEWRPVEDVLVRGTIAEVFRAPTISNLFAAPASNSPTFQDPCIGLDVPVGVNANIDRACQFVPRDGSFGGPLNGQTTGLVTGNAHLQPESGKAFTWGVVYDPNWLDGLSTSMDVWRFALNDNITALDVNTIAQQCYTSGNLCEFIHRFAADGQVFYIDQPTLNLGRIDTKGVDLGVKYRLPETAFGNFRFGVDATYTAQYNQTIFDQSGRPTGVIYGAGHFNRQIGNFARWRGLGSVSWDKGNWDASWTMRYVGGFRLGSLRPDGDSADGTFKNVVVDYGARTYHNLQAGYTIEPINTRIDVGVDNVFDKKPPILYQNNVVNANTDPVTFDTVGRYFFARVSVKF</sequence>
<evidence type="ECO:0000313" key="16">
    <source>
        <dbReference type="Proteomes" id="UP001064632"/>
    </source>
</evidence>
<dbReference type="PROSITE" id="PS00430">
    <property type="entry name" value="TONB_DEPENDENT_REC_1"/>
    <property type="match status" value="1"/>
</dbReference>
<dbReference type="CDD" id="cd01347">
    <property type="entry name" value="ligand_gated_channel"/>
    <property type="match status" value="1"/>
</dbReference>
<evidence type="ECO:0000256" key="1">
    <source>
        <dbReference type="ARBA" id="ARBA00004571"/>
    </source>
</evidence>
<feature type="domain" description="TonB-dependent receptor plug" evidence="14">
    <location>
        <begin position="65"/>
        <end position="175"/>
    </location>
</feature>
<dbReference type="InterPro" id="IPR012910">
    <property type="entry name" value="Plug_dom"/>
</dbReference>
<evidence type="ECO:0000259" key="13">
    <source>
        <dbReference type="Pfam" id="PF00593"/>
    </source>
</evidence>
<dbReference type="EMBL" id="CP104694">
    <property type="protein sequence ID" value="UXI69387.1"/>
    <property type="molecule type" value="Genomic_DNA"/>
</dbReference>
<keyword evidence="7 9" id="KW-0472">Membrane</keyword>
<evidence type="ECO:0000256" key="8">
    <source>
        <dbReference type="ARBA" id="ARBA00023237"/>
    </source>
</evidence>
<evidence type="ECO:0000259" key="14">
    <source>
        <dbReference type="Pfam" id="PF07715"/>
    </source>
</evidence>
<dbReference type="PROSITE" id="PS51257">
    <property type="entry name" value="PROKAR_LIPOPROTEIN"/>
    <property type="match status" value="1"/>
</dbReference>
<dbReference type="Gene3D" id="2.40.170.20">
    <property type="entry name" value="TonB-dependent receptor, beta-barrel domain"/>
    <property type="match status" value="1"/>
</dbReference>
<evidence type="ECO:0000256" key="7">
    <source>
        <dbReference type="ARBA" id="ARBA00023136"/>
    </source>
</evidence>
<dbReference type="InterPro" id="IPR039426">
    <property type="entry name" value="TonB-dep_rcpt-like"/>
</dbReference>
<evidence type="ECO:0000256" key="6">
    <source>
        <dbReference type="ARBA" id="ARBA00023077"/>
    </source>
</evidence>
<keyword evidence="5 12" id="KW-0732">Signal</keyword>
<keyword evidence="6 10" id="KW-0798">TonB box</keyword>
<feature type="short sequence motif" description="TonB box" evidence="10">
    <location>
        <begin position="52"/>
        <end position="58"/>
    </location>
</feature>
<keyword evidence="3 9" id="KW-1134">Transmembrane beta strand</keyword>
<comment type="similarity">
    <text evidence="9 11">Belongs to the TonB-dependent receptor family.</text>
</comment>
<dbReference type="Pfam" id="PF07715">
    <property type="entry name" value="Plug"/>
    <property type="match status" value="1"/>
</dbReference>
<dbReference type="InterPro" id="IPR000531">
    <property type="entry name" value="Beta-barrel_TonB"/>
</dbReference>
<feature type="signal peptide" evidence="12">
    <location>
        <begin position="1"/>
        <end position="38"/>
    </location>
</feature>
<dbReference type="InterPro" id="IPR037066">
    <property type="entry name" value="Plug_dom_sf"/>
</dbReference>
<dbReference type="PANTHER" id="PTHR47234">
    <property type="match status" value="1"/>
</dbReference>
<evidence type="ECO:0000256" key="3">
    <source>
        <dbReference type="ARBA" id="ARBA00022452"/>
    </source>
</evidence>
<accession>A0ABY6BNK8</accession>
<dbReference type="SUPFAM" id="SSF56935">
    <property type="entry name" value="Porins"/>
    <property type="match status" value="1"/>
</dbReference>
<dbReference type="Proteomes" id="UP001064632">
    <property type="component" value="Chromosome"/>
</dbReference>
<dbReference type="PROSITE" id="PS52016">
    <property type="entry name" value="TONB_DEPENDENT_REC_3"/>
    <property type="match status" value="1"/>
</dbReference>
<evidence type="ECO:0000313" key="15">
    <source>
        <dbReference type="EMBL" id="UXI69387.1"/>
    </source>
</evidence>
<keyword evidence="4 9" id="KW-0812">Transmembrane</keyword>
<dbReference type="InterPro" id="IPR010916">
    <property type="entry name" value="TonB_box_CS"/>
</dbReference>
<feature type="domain" description="TonB-dependent receptor-like beta-barrel" evidence="13">
    <location>
        <begin position="365"/>
        <end position="929"/>
    </location>
</feature>
<name>A0ABY6BNK8_9GAMM</name>
<feature type="chain" id="PRO_5045268205" evidence="12">
    <location>
        <begin position="39"/>
        <end position="967"/>
    </location>
</feature>
<keyword evidence="15" id="KW-0675">Receptor</keyword>
<dbReference type="PANTHER" id="PTHR47234:SF2">
    <property type="entry name" value="TONB-DEPENDENT RECEPTOR"/>
    <property type="match status" value="1"/>
</dbReference>
<evidence type="ECO:0000256" key="4">
    <source>
        <dbReference type="ARBA" id="ARBA00022692"/>
    </source>
</evidence>
<evidence type="ECO:0000256" key="12">
    <source>
        <dbReference type="SAM" id="SignalP"/>
    </source>
</evidence>
<dbReference type="RefSeq" id="WP_261696342.1">
    <property type="nucleotide sequence ID" value="NZ_CP104694.1"/>
</dbReference>
<comment type="subcellular location">
    <subcellularLocation>
        <location evidence="1 9">Cell outer membrane</location>
        <topology evidence="1 9">Multi-pass membrane protein</topology>
    </subcellularLocation>
</comment>